<evidence type="ECO:0000313" key="6">
    <source>
        <dbReference type="EMBL" id="REH50032.1"/>
    </source>
</evidence>
<dbReference type="Pfam" id="PF00535">
    <property type="entry name" value="Glycos_transf_2"/>
    <property type="match status" value="1"/>
</dbReference>
<feature type="domain" description="Glycosyltransferase 2-like" evidence="5">
    <location>
        <begin position="19"/>
        <end position="141"/>
    </location>
</feature>
<evidence type="ECO:0000256" key="3">
    <source>
        <dbReference type="ARBA" id="ARBA00022676"/>
    </source>
</evidence>
<dbReference type="Gene3D" id="3.90.550.10">
    <property type="entry name" value="Spore Coat Polysaccharide Biosynthesis Protein SpsA, Chain A"/>
    <property type="match status" value="1"/>
</dbReference>
<evidence type="ECO:0000256" key="2">
    <source>
        <dbReference type="ARBA" id="ARBA00006739"/>
    </source>
</evidence>
<dbReference type="CDD" id="cd02526">
    <property type="entry name" value="GT2_RfbF_like"/>
    <property type="match status" value="1"/>
</dbReference>
<dbReference type="EMBL" id="QUNO01000004">
    <property type="protein sequence ID" value="REH50032.1"/>
    <property type="molecule type" value="Genomic_DNA"/>
</dbReference>
<gene>
    <name evidence="6" type="ORF">BCF44_104299</name>
</gene>
<comment type="caution">
    <text evidence="6">The sequence shown here is derived from an EMBL/GenBank/DDBJ whole genome shotgun (WGS) entry which is preliminary data.</text>
</comment>
<accession>A0A3E0HU04</accession>
<dbReference type="GO" id="GO:0016757">
    <property type="term" value="F:glycosyltransferase activity"/>
    <property type="evidence" value="ECO:0007669"/>
    <property type="project" value="UniProtKB-KW"/>
</dbReference>
<dbReference type="AlphaFoldDB" id="A0A3E0HU04"/>
<evidence type="ECO:0000256" key="4">
    <source>
        <dbReference type="ARBA" id="ARBA00022679"/>
    </source>
</evidence>
<comment type="pathway">
    <text evidence="1">Cell wall biogenesis; cell wall polysaccharide biosynthesis.</text>
</comment>
<organism evidence="6 7">
    <name type="scientific">Kutzneria buriramensis</name>
    <dbReference type="NCBI Taxonomy" id="1045776"/>
    <lineage>
        <taxon>Bacteria</taxon>
        <taxon>Bacillati</taxon>
        <taxon>Actinomycetota</taxon>
        <taxon>Actinomycetes</taxon>
        <taxon>Pseudonocardiales</taxon>
        <taxon>Pseudonocardiaceae</taxon>
        <taxon>Kutzneria</taxon>
    </lineage>
</organism>
<name>A0A3E0HU04_9PSEU</name>
<evidence type="ECO:0000313" key="7">
    <source>
        <dbReference type="Proteomes" id="UP000256269"/>
    </source>
</evidence>
<keyword evidence="7" id="KW-1185">Reference proteome</keyword>
<dbReference type="SUPFAM" id="SSF53448">
    <property type="entry name" value="Nucleotide-diphospho-sugar transferases"/>
    <property type="match status" value="1"/>
</dbReference>
<dbReference type="InterPro" id="IPR001173">
    <property type="entry name" value="Glyco_trans_2-like"/>
</dbReference>
<sequence length="304" mass="33145">MWTGRLSPKAILPDVKATAVVTAYHPDDRLAAVVESALKSCETVIVSDNTPPGSTSAAAGLSDPRVTVLTNGSNRGLAGALNAAVAQLPADTDTVLFLDQDSVLPAELVPSLAVHLEADSRIGVVAPTPWDAEHGGSYEKAAATGPTLADRDGVMTSGMLVRRACLDAVGPFREDFFVDWVDFDFCMRARAKGYRVVQDTTVRLPHSLGDRREHRLGPWTVHVLHYPVWRHYWVARNSTVLAREQRNAWSLSAALYLARWTFNTAVFEPRRRTHVPALLRGFADGLTGRFSAKYLPAGAQYSAR</sequence>
<dbReference type="Proteomes" id="UP000256269">
    <property type="component" value="Unassembled WGS sequence"/>
</dbReference>
<dbReference type="PANTHER" id="PTHR43179">
    <property type="entry name" value="RHAMNOSYLTRANSFERASE WBBL"/>
    <property type="match status" value="1"/>
</dbReference>
<evidence type="ECO:0000256" key="1">
    <source>
        <dbReference type="ARBA" id="ARBA00004776"/>
    </source>
</evidence>
<protein>
    <submittedName>
        <fullName evidence="6">Rhamnosyltransferase</fullName>
    </submittedName>
</protein>
<proteinExistence type="inferred from homology"/>
<comment type="similarity">
    <text evidence="2">Belongs to the glycosyltransferase 2 family.</text>
</comment>
<reference evidence="6 7" key="1">
    <citation type="submission" date="2018-08" db="EMBL/GenBank/DDBJ databases">
        <title>Genomic Encyclopedia of Archaeal and Bacterial Type Strains, Phase II (KMG-II): from individual species to whole genera.</title>
        <authorList>
            <person name="Goeker M."/>
        </authorList>
    </citation>
    <scope>NUCLEOTIDE SEQUENCE [LARGE SCALE GENOMIC DNA]</scope>
    <source>
        <strain evidence="6 7">DSM 45791</strain>
    </source>
</reference>
<keyword evidence="4 6" id="KW-0808">Transferase</keyword>
<dbReference type="InterPro" id="IPR029044">
    <property type="entry name" value="Nucleotide-diphossugar_trans"/>
</dbReference>
<keyword evidence="3" id="KW-0328">Glycosyltransferase</keyword>
<dbReference type="PANTHER" id="PTHR43179:SF12">
    <property type="entry name" value="GALACTOFURANOSYLTRANSFERASE GLFT2"/>
    <property type="match status" value="1"/>
</dbReference>
<evidence type="ECO:0000259" key="5">
    <source>
        <dbReference type="Pfam" id="PF00535"/>
    </source>
</evidence>